<dbReference type="EC" id="1.6.5.3" evidence="9"/>
<dbReference type="InterPro" id="IPR001516">
    <property type="entry name" value="Proton_antipo_N"/>
</dbReference>
<evidence type="ECO:0000256" key="3">
    <source>
        <dbReference type="ARBA" id="ARBA00022989"/>
    </source>
</evidence>
<dbReference type="InterPro" id="IPR001750">
    <property type="entry name" value="ND/Mrp_TM"/>
</dbReference>
<dbReference type="PRINTS" id="PR01434">
    <property type="entry name" value="NADHDHGNASE5"/>
</dbReference>
<feature type="domain" description="NADH:quinone oxidoreductase/Mrp antiporter transmembrane" evidence="7">
    <location>
        <begin position="136"/>
        <end position="430"/>
    </location>
</feature>
<feature type="transmembrane region" description="Helical" evidence="6">
    <location>
        <begin position="377"/>
        <end position="397"/>
    </location>
</feature>
<feature type="domain" description="NADH-Ubiquinone oxidoreductase (complex I) chain 5 N-terminal" evidence="8">
    <location>
        <begin position="70"/>
        <end position="120"/>
    </location>
</feature>
<evidence type="ECO:0000256" key="1">
    <source>
        <dbReference type="ARBA" id="ARBA00004127"/>
    </source>
</evidence>
<comment type="subcellular location">
    <subcellularLocation>
        <location evidence="1">Endomembrane system</location>
        <topology evidence="1">Multi-pass membrane protein</topology>
    </subcellularLocation>
    <subcellularLocation>
        <location evidence="5">Membrane</location>
        <topology evidence="5">Multi-pass membrane protein</topology>
    </subcellularLocation>
</comment>
<feature type="transmembrane region" description="Helical" evidence="6">
    <location>
        <begin position="509"/>
        <end position="531"/>
    </location>
</feature>
<dbReference type="PANTHER" id="PTHR42829">
    <property type="entry name" value="NADH-UBIQUINONE OXIDOREDUCTASE CHAIN 5"/>
    <property type="match status" value="1"/>
</dbReference>
<dbReference type="GO" id="GO:0003954">
    <property type="term" value="F:NADH dehydrogenase activity"/>
    <property type="evidence" value="ECO:0007669"/>
    <property type="project" value="TreeGrafter"/>
</dbReference>
<reference evidence="9 10" key="1">
    <citation type="submission" date="2018-11" db="EMBL/GenBank/DDBJ databases">
        <title>Rufibacter latericius sp. nov., isolated from water in Baiyang Lake.</title>
        <authorList>
            <person name="Yang Y."/>
        </authorList>
    </citation>
    <scope>NUCLEOTIDE SEQUENCE [LARGE SCALE GENOMIC DNA]</scope>
    <source>
        <strain evidence="9 10">R-22-1c-1</strain>
    </source>
</reference>
<dbReference type="GO" id="GO:0012505">
    <property type="term" value="C:endomembrane system"/>
    <property type="evidence" value="ECO:0007669"/>
    <property type="project" value="UniProtKB-SubCell"/>
</dbReference>
<dbReference type="NCBIfam" id="TIGR01974">
    <property type="entry name" value="NDH_I_L"/>
    <property type="match status" value="1"/>
</dbReference>
<feature type="transmembrane region" description="Helical" evidence="6">
    <location>
        <begin position="215"/>
        <end position="231"/>
    </location>
</feature>
<feature type="transmembrane region" description="Helical" evidence="6">
    <location>
        <begin position="30"/>
        <end position="54"/>
    </location>
</feature>
<feature type="transmembrane region" description="Helical" evidence="6">
    <location>
        <begin position="417"/>
        <end position="443"/>
    </location>
</feature>
<keyword evidence="4 6" id="KW-0472">Membrane</keyword>
<dbReference type="GO" id="GO:0015990">
    <property type="term" value="P:electron transport coupled proton transport"/>
    <property type="evidence" value="ECO:0007669"/>
    <property type="project" value="TreeGrafter"/>
</dbReference>
<name>A0A3M9MP62_9BACT</name>
<keyword evidence="3 6" id="KW-1133">Transmembrane helix</keyword>
<dbReference type="NCBIfam" id="NF005141">
    <property type="entry name" value="PRK06590.1"/>
    <property type="match status" value="1"/>
</dbReference>
<feature type="transmembrane region" description="Helical" evidence="6">
    <location>
        <begin position="6"/>
        <end position="23"/>
    </location>
</feature>
<feature type="transmembrane region" description="Helical" evidence="6">
    <location>
        <begin position="310"/>
        <end position="332"/>
    </location>
</feature>
<dbReference type="OrthoDB" id="9807568at2"/>
<evidence type="ECO:0000256" key="4">
    <source>
        <dbReference type="ARBA" id="ARBA00023136"/>
    </source>
</evidence>
<dbReference type="Pfam" id="PF00361">
    <property type="entry name" value="Proton_antipo_M"/>
    <property type="match status" value="1"/>
</dbReference>
<feature type="transmembrane region" description="Helical" evidence="6">
    <location>
        <begin position="282"/>
        <end position="303"/>
    </location>
</feature>
<sequence>MENLLWVIPVLPFAGALLLILFGGRLPRTVVSLIGVGSVGLSAVLTLLLGFQFLTDAPAGGVYRQEVWQWFDVAGFSPSIAFHLDALSLVFIFVITFVGFLIHLYSTVYMAEDEGFTRFFAYMNLFVGSMLVLVLADNLLLLYLGWEGVGLCSYLLIGFWYKEPQNGYAARKAFIITRVGDTAMAIGLFMLFHYFGTLHIQSISTEAAQTWPVGAQPATIIAFLLLGGAVGKSGQLPLQTWLPDAMAGPTPVSALIHAATMVTAGVYLIARMHVLFELAPLAQFTVAVIGAVTLLLAGFSALTQSDLKRVLAYSTISQIGYMFLALGVGAWSAGIFHFMIHAFFKALLFLAAGAIIISLHHEQNMFKMGGLKEKMPAVFWTFLIGAASLAALPLVTAGFYSKDQILWLALAGERGNIWLYLAGLAGAFITAIYTFRMVFLTFYGDPKTHMEHPPGKLIILPLVVLAILSTVAGFIELPHNFGHVVLFSSFLSPVLPNLAINESMAPSEWMFQAIAAAFSLAGVFIAYLLYLRQPSLHESIRNSARAMALHRFWYAGWGFDKLYDTLFVRPFVFLSTLNKGDFIDKIYAFVAGLANFLNRGLAQTQSGILRWYMMGVVVGALVILTISLFP</sequence>
<gene>
    <name evidence="9" type="ORF">EFB08_11715</name>
</gene>
<keyword evidence="2 5" id="KW-0812">Transmembrane</keyword>
<dbReference type="AlphaFoldDB" id="A0A3M9MP62"/>
<evidence type="ECO:0000259" key="7">
    <source>
        <dbReference type="Pfam" id="PF00361"/>
    </source>
</evidence>
<keyword evidence="9" id="KW-0560">Oxidoreductase</keyword>
<evidence type="ECO:0000256" key="2">
    <source>
        <dbReference type="ARBA" id="ARBA00022692"/>
    </source>
</evidence>
<accession>A0A3M9MP62</accession>
<feature type="transmembrane region" description="Helical" evidence="6">
    <location>
        <begin position="609"/>
        <end position="629"/>
    </location>
</feature>
<evidence type="ECO:0000313" key="10">
    <source>
        <dbReference type="Proteomes" id="UP000272117"/>
    </source>
</evidence>
<feature type="transmembrane region" description="Helical" evidence="6">
    <location>
        <begin position="338"/>
        <end position="357"/>
    </location>
</feature>
<dbReference type="Proteomes" id="UP000272117">
    <property type="component" value="Unassembled WGS sequence"/>
</dbReference>
<dbReference type="EMBL" id="RJJD01000007">
    <property type="protein sequence ID" value="RNI26478.1"/>
    <property type="molecule type" value="Genomic_DNA"/>
</dbReference>
<organism evidence="9 10">
    <name type="scientific">Rufibacter latericius</name>
    <dbReference type="NCBI Taxonomy" id="2487040"/>
    <lineage>
        <taxon>Bacteria</taxon>
        <taxon>Pseudomonadati</taxon>
        <taxon>Bacteroidota</taxon>
        <taxon>Cytophagia</taxon>
        <taxon>Cytophagales</taxon>
        <taxon>Hymenobacteraceae</taxon>
        <taxon>Rufibacter</taxon>
    </lineage>
</organism>
<evidence type="ECO:0000256" key="6">
    <source>
        <dbReference type="SAM" id="Phobius"/>
    </source>
</evidence>
<dbReference type="GO" id="GO:0042773">
    <property type="term" value="P:ATP synthesis coupled electron transport"/>
    <property type="evidence" value="ECO:0007669"/>
    <property type="project" value="InterPro"/>
</dbReference>
<feature type="transmembrane region" description="Helical" evidence="6">
    <location>
        <begin position="252"/>
        <end position="270"/>
    </location>
</feature>
<evidence type="ECO:0000256" key="5">
    <source>
        <dbReference type="RuleBase" id="RU000320"/>
    </source>
</evidence>
<dbReference type="PRINTS" id="PR01435">
    <property type="entry name" value="NPOXDRDTASE5"/>
</dbReference>
<evidence type="ECO:0000313" key="9">
    <source>
        <dbReference type="EMBL" id="RNI26478.1"/>
    </source>
</evidence>
<keyword evidence="10" id="KW-1185">Reference proteome</keyword>
<proteinExistence type="predicted"/>
<dbReference type="PANTHER" id="PTHR42829:SF2">
    <property type="entry name" value="NADH-UBIQUINONE OXIDOREDUCTASE CHAIN 5"/>
    <property type="match status" value="1"/>
</dbReference>
<feature type="transmembrane region" description="Helical" evidence="6">
    <location>
        <begin position="119"/>
        <end position="136"/>
    </location>
</feature>
<feature type="transmembrane region" description="Helical" evidence="6">
    <location>
        <begin position="173"/>
        <end position="195"/>
    </location>
</feature>
<protein>
    <submittedName>
        <fullName evidence="9">NADH-quinone oxidoreductase subunit L</fullName>
        <ecNumber evidence="9">1.6.5.3</ecNumber>
    </submittedName>
</protein>
<dbReference type="RefSeq" id="WP_123127158.1">
    <property type="nucleotide sequence ID" value="NZ_RJJD01000007.1"/>
</dbReference>
<dbReference type="InterPro" id="IPR018393">
    <property type="entry name" value="NADHpl_OxRdtase_5_subgr"/>
</dbReference>
<dbReference type="Pfam" id="PF00662">
    <property type="entry name" value="Proton_antipo_N"/>
    <property type="match status" value="1"/>
</dbReference>
<evidence type="ECO:0000259" key="8">
    <source>
        <dbReference type="Pfam" id="PF00662"/>
    </source>
</evidence>
<feature type="transmembrane region" description="Helical" evidence="6">
    <location>
        <begin position="86"/>
        <end position="107"/>
    </location>
</feature>
<comment type="caution">
    <text evidence="9">The sequence shown here is derived from an EMBL/GenBank/DDBJ whole genome shotgun (WGS) entry which is preliminary data.</text>
</comment>
<dbReference type="GO" id="GO:0008137">
    <property type="term" value="F:NADH dehydrogenase (ubiquinone) activity"/>
    <property type="evidence" value="ECO:0007669"/>
    <property type="project" value="InterPro"/>
</dbReference>
<feature type="transmembrane region" description="Helical" evidence="6">
    <location>
        <begin position="455"/>
        <end position="475"/>
    </location>
</feature>
<dbReference type="Gene3D" id="1.20.5.2700">
    <property type="match status" value="1"/>
</dbReference>
<feature type="transmembrane region" description="Helical" evidence="6">
    <location>
        <begin position="142"/>
        <end position="161"/>
    </location>
</feature>
<dbReference type="InterPro" id="IPR003945">
    <property type="entry name" value="NU5C-like"/>
</dbReference>
<dbReference type="GO" id="GO:0016020">
    <property type="term" value="C:membrane"/>
    <property type="evidence" value="ECO:0007669"/>
    <property type="project" value="UniProtKB-SubCell"/>
</dbReference>